<evidence type="ECO:0000313" key="18">
    <source>
        <dbReference type="EMBL" id="GHB26381.1"/>
    </source>
</evidence>
<gene>
    <name evidence="18" type="ORF">GCM10008106_03830</name>
</gene>
<comment type="cofactor">
    <cofactor evidence="1">
        <name>Mg(2+)</name>
        <dbReference type="ChEBI" id="CHEBI:18420"/>
    </cofactor>
</comment>
<dbReference type="SUPFAM" id="SSF55811">
    <property type="entry name" value="Nudix"/>
    <property type="match status" value="1"/>
</dbReference>
<organism evidence="18 19">
    <name type="scientific">Mongoliitalea lutea</name>
    <dbReference type="NCBI Taxonomy" id="849756"/>
    <lineage>
        <taxon>Bacteria</taxon>
        <taxon>Pseudomonadati</taxon>
        <taxon>Bacteroidota</taxon>
        <taxon>Cytophagia</taxon>
        <taxon>Cytophagales</taxon>
        <taxon>Cyclobacteriaceae</taxon>
        <taxon>Mongoliitalea</taxon>
    </lineage>
</organism>
<comment type="catalytic activity">
    <reaction evidence="10">
        <text>8-oxo-dGTP + H2O = 8-oxo-dGMP + diphosphate + H(+)</text>
        <dbReference type="Rhea" id="RHEA:31575"/>
        <dbReference type="ChEBI" id="CHEBI:15377"/>
        <dbReference type="ChEBI" id="CHEBI:15378"/>
        <dbReference type="ChEBI" id="CHEBI:33019"/>
        <dbReference type="ChEBI" id="CHEBI:63224"/>
        <dbReference type="ChEBI" id="CHEBI:77896"/>
        <dbReference type="EC" id="3.6.1.55"/>
    </reaction>
</comment>
<reference evidence="18" key="1">
    <citation type="journal article" date="2014" name="Int. J. Syst. Evol. Microbiol.">
        <title>Complete genome sequence of Corynebacterium casei LMG S-19264T (=DSM 44701T), isolated from a smear-ripened cheese.</title>
        <authorList>
            <consortium name="US DOE Joint Genome Institute (JGI-PGF)"/>
            <person name="Walter F."/>
            <person name="Albersmeier A."/>
            <person name="Kalinowski J."/>
            <person name="Ruckert C."/>
        </authorList>
    </citation>
    <scope>NUCLEOTIDE SEQUENCE</scope>
    <source>
        <strain evidence="18">KCTC 23224</strain>
    </source>
</reference>
<evidence type="ECO:0000256" key="3">
    <source>
        <dbReference type="ARBA" id="ARBA00022457"/>
    </source>
</evidence>
<dbReference type="GO" id="GO:0008413">
    <property type="term" value="F:8-oxo-7,8-dihydroguanosine triphosphate pyrophosphatase activity"/>
    <property type="evidence" value="ECO:0007669"/>
    <property type="project" value="TreeGrafter"/>
</dbReference>
<dbReference type="GO" id="GO:0006281">
    <property type="term" value="P:DNA repair"/>
    <property type="evidence" value="ECO:0007669"/>
    <property type="project" value="UniProtKB-KW"/>
</dbReference>
<keyword evidence="6" id="KW-0227">DNA damage</keyword>
<keyword evidence="7" id="KW-0378">Hydrolase</keyword>
<dbReference type="GO" id="GO:0044715">
    <property type="term" value="F:8-oxo-dGDP phosphatase activity"/>
    <property type="evidence" value="ECO:0007669"/>
    <property type="project" value="TreeGrafter"/>
</dbReference>
<evidence type="ECO:0000256" key="11">
    <source>
        <dbReference type="ARBA" id="ARBA00036904"/>
    </source>
</evidence>
<evidence type="ECO:0000256" key="2">
    <source>
        <dbReference type="ARBA" id="ARBA00005582"/>
    </source>
</evidence>
<protein>
    <recommendedName>
        <fullName evidence="13">8-oxo-dGTP diphosphatase</fullName>
        <ecNumber evidence="12">3.6.1.55</ecNumber>
    </recommendedName>
    <alternativeName>
        <fullName evidence="16">7,8-dihydro-8-oxoguanine-triphosphatase</fullName>
    </alternativeName>
    <alternativeName>
        <fullName evidence="15">Mutator protein MutT</fullName>
    </alternativeName>
    <alternativeName>
        <fullName evidence="14">dGTP pyrophosphohydrolase</fullName>
    </alternativeName>
</protein>
<comment type="similarity">
    <text evidence="2">Belongs to the Nudix hydrolase family.</text>
</comment>
<keyword evidence="5" id="KW-0479">Metal-binding</keyword>
<keyword evidence="3" id="KW-0515">Mutator protein</keyword>
<dbReference type="InterPro" id="IPR047127">
    <property type="entry name" value="MutT-like"/>
</dbReference>
<dbReference type="PROSITE" id="PS51462">
    <property type="entry name" value="NUDIX"/>
    <property type="match status" value="1"/>
</dbReference>
<dbReference type="Gene3D" id="3.90.79.10">
    <property type="entry name" value="Nucleoside Triphosphate Pyrophosphohydrolase"/>
    <property type="match status" value="1"/>
</dbReference>
<dbReference type="InterPro" id="IPR015797">
    <property type="entry name" value="NUDIX_hydrolase-like_dom_sf"/>
</dbReference>
<dbReference type="GO" id="GO:0046872">
    <property type="term" value="F:metal ion binding"/>
    <property type="evidence" value="ECO:0007669"/>
    <property type="project" value="UniProtKB-KW"/>
</dbReference>
<evidence type="ECO:0000313" key="19">
    <source>
        <dbReference type="Proteomes" id="UP000642809"/>
    </source>
</evidence>
<keyword evidence="8" id="KW-0460">Magnesium</keyword>
<evidence type="ECO:0000256" key="15">
    <source>
        <dbReference type="ARBA" id="ARBA00041979"/>
    </source>
</evidence>
<evidence type="ECO:0000256" key="13">
    <source>
        <dbReference type="ARBA" id="ARBA00040794"/>
    </source>
</evidence>
<dbReference type="EMBL" id="BMYF01000002">
    <property type="protein sequence ID" value="GHB26381.1"/>
    <property type="molecule type" value="Genomic_DNA"/>
</dbReference>
<keyword evidence="9" id="KW-0234">DNA repair</keyword>
<evidence type="ECO:0000256" key="9">
    <source>
        <dbReference type="ARBA" id="ARBA00023204"/>
    </source>
</evidence>
<proteinExistence type="inferred from homology"/>
<name>A0A8J3CTA6_9BACT</name>
<dbReference type="CDD" id="cd03425">
    <property type="entry name" value="NUDIX_MutT_NudA_like"/>
    <property type="match status" value="1"/>
</dbReference>
<evidence type="ECO:0000256" key="14">
    <source>
        <dbReference type="ARBA" id="ARBA00041592"/>
    </source>
</evidence>
<dbReference type="PROSITE" id="PS00893">
    <property type="entry name" value="NUDIX_BOX"/>
    <property type="match status" value="1"/>
</dbReference>
<reference evidence="18" key="2">
    <citation type="submission" date="2020-09" db="EMBL/GenBank/DDBJ databases">
        <authorList>
            <person name="Sun Q."/>
            <person name="Kim S."/>
        </authorList>
    </citation>
    <scope>NUCLEOTIDE SEQUENCE</scope>
    <source>
        <strain evidence="18">KCTC 23224</strain>
    </source>
</reference>
<evidence type="ECO:0000256" key="8">
    <source>
        <dbReference type="ARBA" id="ARBA00022842"/>
    </source>
</evidence>
<dbReference type="PANTHER" id="PTHR47707:SF1">
    <property type="entry name" value="NUDIX HYDROLASE FAMILY PROTEIN"/>
    <property type="match status" value="1"/>
</dbReference>
<evidence type="ECO:0000256" key="6">
    <source>
        <dbReference type="ARBA" id="ARBA00022763"/>
    </source>
</evidence>
<evidence type="ECO:0000256" key="10">
    <source>
        <dbReference type="ARBA" id="ARBA00035861"/>
    </source>
</evidence>
<evidence type="ECO:0000259" key="17">
    <source>
        <dbReference type="PROSITE" id="PS51462"/>
    </source>
</evidence>
<feature type="domain" description="Nudix hydrolase" evidence="17">
    <location>
        <begin position="1"/>
        <end position="103"/>
    </location>
</feature>
<sequence length="112" mass="13120">MHLPFKWEFPGGKVEPEEDEQSCLQREILEELDLRIDIIASLTPVVYQYAGKSPIRLIPFIASCVRPLVKLREHRDSAWLAPEELPDLDWAAADIPIVEEFMNWWKVHKQQI</sequence>
<dbReference type="PANTHER" id="PTHR47707">
    <property type="entry name" value="8-OXO-DGTP DIPHOSPHATASE"/>
    <property type="match status" value="1"/>
</dbReference>
<evidence type="ECO:0000256" key="12">
    <source>
        <dbReference type="ARBA" id="ARBA00038905"/>
    </source>
</evidence>
<evidence type="ECO:0000256" key="1">
    <source>
        <dbReference type="ARBA" id="ARBA00001946"/>
    </source>
</evidence>
<keyword evidence="4" id="KW-0235">DNA replication</keyword>
<dbReference type="Pfam" id="PF00293">
    <property type="entry name" value="NUDIX"/>
    <property type="match status" value="1"/>
</dbReference>
<dbReference type="GO" id="GO:0044716">
    <property type="term" value="F:8-oxo-GDP phosphatase activity"/>
    <property type="evidence" value="ECO:0007669"/>
    <property type="project" value="TreeGrafter"/>
</dbReference>
<evidence type="ECO:0000256" key="4">
    <source>
        <dbReference type="ARBA" id="ARBA00022705"/>
    </source>
</evidence>
<dbReference type="AlphaFoldDB" id="A0A8J3CTA6"/>
<accession>A0A8J3CTA6</accession>
<dbReference type="InterPro" id="IPR000086">
    <property type="entry name" value="NUDIX_hydrolase_dom"/>
</dbReference>
<keyword evidence="19" id="KW-1185">Reference proteome</keyword>
<comment type="caution">
    <text evidence="18">The sequence shown here is derived from an EMBL/GenBank/DDBJ whole genome shotgun (WGS) entry which is preliminary data.</text>
</comment>
<dbReference type="Proteomes" id="UP000642809">
    <property type="component" value="Unassembled WGS sequence"/>
</dbReference>
<comment type="catalytic activity">
    <reaction evidence="11">
        <text>8-oxo-GTP + H2O = 8-oxo-GMP + diphosphate + H(+)</text>
        <dbReference type="Rhea" id="RHEA:67616"/>
        <dbReference type="ChEBI" id="CHEBI:15377"/>
        <dbReference type="ChEBI" id="CHEBI:15378"/>
        <dbReference type="ChEBI" id="CHEBI:33019"/>
        <dbReference type="ChEBI" id="CHEBI:143553"/>
        <dbReference type="ChEBI" id="CHEBI:145694"/>
    </reaction>
</comment>
<evidence type="ECO:0000256" key="5">
    <source>
        <dbReference type="ARBA" id="ARBA00022723"/>
    </source>
</evidence>
<dbReference type="InterPro" id="IPR020084">
    <property type="entry name" value="NUDIX_hydrolase_CS"/>
</dbReference>
<evidence type="ECO:0000256" key="7">
    <source>
        <dbReference type="ARBA" id="ARBA00022801"/>
    </source>
</evidence>
<dbReference type="GO" id="GO:0035539">
    <property type="term" value="F:8-oxo-7,8-dihydrodeoxyguanosine triphosphate pyrophosphatase activity"/>
    <property type="evidence" value="ECO:0007669"/>
    <property type="project" value="UniProtKB-EC"/>
</dbReference>
<evidence type="ECO:0000256" key="16">
    <source>
        <dbReference type="ARBA" id="ARBA00042798"/>
    </source>
</evidence>
<dbReference type="EC" id="3.6.1.55" evidence="12"/>
<dbReference type="GO" id="GO:0006260">
    <property type="term" value="P:DNA replication"/>
    <property type="evidence" value="ECO:0007669"/>
    <property type="project" value="UniProtKB-KW"/>
</dbReference>